<comment type="caution">
    <text evidence="2">The sequence shown here is derived from an EMBL/GenBank/DDBJ whole genome shotgun (WGS) entry which is preliminary data.</text>
</comment>
<organism evidence="2 3">
    <name type="scientific">Oopsacas minuta</name>
    <dbReference type="NCBI Taxonomy" id="111878"/>
    <lineage>
        <taxon>Eukaryota</taxon>
        <taxon>Metazoa</taxon>
        <taxon>Porifera</taxon>
        <taxon>Hexactinellida</taxon>
        <taxon>Hexasterophora</taxon>
        <taxon>Lyssacinosida</taxon>
        <taxon>Leucopsacidae</taxon>
        <taxon>Oopsacas</taxon>
    </lineage>
</organism>
<evidence type="ECO:0000313" key="3">
    <source>
        <dbReference type="Proteomes" id="UP001165289"/>
    </source>
</evidence>
<reference evidence="2 3" key="1">
    <citation type="journal article" date="2023" name="BMC Biol.">
        <title>The compact genome of the sponge Oopsacas minuta (Hexactinellida) is lacking key metazoan core genes.</title>
        <authorList>
            <person name="Santini S."/>
            <person name="Schenkelaars Q."/>
            <person name="Jourda C."/>
            <person name="Duchesne M."/>
            <person name="Belahbib H."/>
            <person name="Rocher C."/>
            <person name="Selva M."/>
            <person name="Riesgo A."/>
            <person name="Vervoort M."/>
            <person name="Leys S.P."/>
            <person name="Kodjabachian L."/>
            <person name="Le Bivic A."/>
            <person name="Borchiellini C."/>
            <person name="Claverie J.M."/>
            <person name="Renard E."/>
        </authorList>
    </citation>
    <scope>NUCLEOTIDE SEQUENCE [LARGE SCALE GENOMIC DNA]</scope>
    <source>
        <strain evidence="2">SPO-2</strain>
    </source>
</reference>
<sequence>MCILRFSPSLQFTSKDSRVSNGSKSSKSSSSSRRKVEIAERRQGPVARGVLTQPGKIQSAKLPHKTVAFAEHSAQSSIDSNCTQTSSQISWTNSFNKQLKQSSNPINLEDFTPPLPPKRKGNSQPHPLNLTTNSYTNMFPRRNSDLWENGFEVTHPVNLISHKKSKSDELSDHYSTVFDIIPDQQQSAKIKSGGSSSKLNSNFRSKHKVRSKSSITFLTQKLSPTKVKAPEIPKPIPPPPLPDIPNTSYDEYTLASAMFTNIQGRIPSPEFFEHQHTDSVQSQQTSSLSSAC</sequence>
<feature type="compositionally biased region" description="Polar residues" evidence="1">
    <location>
        <begin position="122"/>
        <end position="136"/>
    </location>
</feature>
<accession>A0AAV7JTG2</accession>
<dbReference type="AlphaFoldDB" id="A0AAV7JTG2"/>
<feature type="region of interest" description="Disordered" evidence="1">
    <location>
        <begin position="104"/>
        <end position="136"/>
    </location>
</feature>
<protein>
    <submittedName>
        <fullName evidence="2">Uncharacterized protein</fullName>
    </submittedName>
</protein>
<feature type="region of interest" description="Disordered" evidence="1">
    <location>
        <begin position="13"/>
        <end position="59"/>
    </location>
</feature>
<proteinExistence type="predicted"/>
<dbReference type="Proteomes" id="UP001165289">
    <property type="component" value="Unassembled WGS sequence"/>
</dbReference>
<name>A0AAV7JTG2_9METZ</name>
<feature type="compositionally biased region" description="Basic and acidic residues" evidence="1">
    <location>
        <begin position="34"/>
        <end position="43"/>
    </location>
</feature>
<feature type="region of interest" description="Disordered" evidence="1">
    <location>
        <begin position="226"/>
        <end position="245"/>
    </location>
</feature>
<dbReference type="EMBL" id="JAKMXF010000302">
    <property type="protein sequence ID" value="KAI6651695.1"/>
    <property type="molecule type" value="Genomic_DNA"/>
</dbReference>
<feature type="region of interest" description="Disordered" evidence="1">
    <location>
        <begin position="185"/>
        <end position="205"/>
    </location>
</feature>
<gene>
    <name evidence="2" type="ORF">LOD99_4943</name>
</gene>
<feature type="compositionally biased region" description="Low complexity" evidence="1">
    <location>
        <begin position="185"/>
        <end position="198"/>
    </location>
</feature>
<evidence type="ECO:0000256" key="1">
    <source>
        <dbReference type="SAM" id="MobiDB-lite"/>
    </source>
</evidence>
<keyword evidence="3" id="KW-1185">Reference proteome</keyword>
<feature type="compositionally biased region" description="Pro residues" evidence="1">
    <location>
        <begin position="232"/>
        <end position="243"/>
    </location>
</feature>
<feature type="compositionally biased region" description="Low complexity" evidence="1">
    <location>
        <begin position="19"/>
        <end position="31"/>
    </location>
</feature>
<evidence type="ECO:0000313" key="2">
    <source>
        <dbReference type="EMBL" id="KAI6651695.1"/>
    </source>
</evidence>